<reference evidence="11 12" key="1">
    <citation type="submission" date="2016-10" db="EMBL/GenBank/DDBJ databases">
        <title>Marinobacter salinus sp. nov., a moderately halophilic bacterium isolated from a tidal flat environment.</title>
        <authorList>
            <person name="Park S.-J."/>
        </authorList>
    </citation>
    <scope>NUCLEOTIDE SEQUENCE [LARGE SCALE GENOMIC DNA]</scope>
    <source>
        <strain evidence="11 12">Hb8</strain>
    </source>
</reference>
<evidence type="ECO:0000256" key="1">
    <source>
        <dbReference type="ARBA" id="ARBA00022485"/>
    </source>
</evidence>
<evidence type="ECO:0000256" key="9">
    <source>
        <dbReference type="HAMAP-Rule" id="MF_00916"/>
    </source>
</evidence>
<keyword evidence="12" id="KW-1185">Reference proteome</keyword>
<sequence length="359" mass="40324">MSIATNNPDTAQALAELTESIRRWAEELGFSDLGITLPETGEHGQHLQDWLEQGYQGEMAYMGHHGDKRFTPRSLVPGTDRIISVRMDYLPAPDSPKEALTNRTKAYITRYALGRDYHKLIRKRLATLAKRIDDAVSGYDYRAFVDSAPVLERALAQRAGLGWIGKNNMLIHPKAGSFFFLGEIFTSAPLPLSEPFDTDHCGSCTSCLDLCPTDAFVGPHKLDARRCISYLTIELNGSIPEELRPLMGNRVFGCDDCQLVCPWQKFSKPTIENDFQPRHGLDNSSLAELFLWTEEQFLKRTEGSAIRRTGYEGWLRNLAVGLGNAPSTIPVIEALKKRTDHPGDMVREHVQWALRQHGL</sequence>
<dbReference type="PROSITE" id="PS51379">
    <property type="entry name" value="4FE4S_FER_2"/>
    <property type="match status" value="1"/>
</dbReference>
<evidence type="ECO:0000256" key="2">
    <source>
        <dbReference type="ARBA" id="ARBA00022490"/>
    </source>
</evidence>
<comment type="subunit">
    <text evidence="9">Monomer.</text>
</comment>
<proteinExistence type="inferred from homology"/>
<dbReference type="GO" id="GO:0005737">
    <property type="term" value="C:cytoplasm"/>
    <property type="evidence" value="ECO:0007669"/>
    <property type="project" value="UniProtKB-SubCell"/>
</dbReference>
<feature type="binding site" evidence="9">
    <location>
        <position position="257"/>
    </location>
    <ligand>
        <name>[4Fe-4S] cluster</name>
        <dbReference type="ChEBI" id="CHEBI:49883"/>
        <label>2</label>
    </ligand>
</feature>
<keyword evidence="2 9" id="KW-0963">Cytoplasm</keyword>
<dbReference type="Pfam" id="PF08331">
    <property type="entry name" value="QueG_DUF1730"/>
    <property type="match status" value="1"/>
</dbReference>
<dbReference type="RefSeq" id="WP_070965277.1">
    <property type="nucleotide sequence ID" value="NZ_CP017715.1"/>
</dbReference>
<evidence type="ECO:0000256" key="4">
    <source>
        <dbReference type="ARBA" id="ARBA00022723"/>
    </source>
</evidence>
<dbReference type="InterPro" id="IPR004453">
    <property type="entry name" value="QueG"/>
</dbReference>
<comment type="pathway">
    <text evidence="9">tRNA modification; tRNA-queuosine biosynthesis.</text>
</comment>
<dbReference type="KEGG" id="msq:BKP64_01915"/>
<dbReference type="GO" id="GO:0046872">
    <property type="term" value="F:metal ion binding"/>
    <property type="evidence" value="ECO:0007669"/>
    <property type="project" value="UniProtKB-KW"/>
</dbReference>
<keyword evidence="9" id="KW-0846">Cobalamin</keyword>
<feature type="binding site" evidence="9">
    <location>
        <position position="261"/>
    </location>
    <ligand>
        <name>[4Fe-4S] cluster</name>
        <dbReference type="ChEBI" id="CHEBI:49883"/>
        <label>1</label>
    </ligand>
</feature>
<dbReference type="GO" id="GO:0008616">
    <property type="term" value="P:tRNA queuosine(34) biosynthetic process"/>
    <property type="evidence" value="ECO:0007669"/>
    <property type="project" value="UniProtKB-UniRule"/>
</dbReference>
<protein>
    <recommendedName>
        <fullName evidence="9">Epoxyqueuosine reductase</fullName>
        <ecNumber evidence="9">1.17.99.6</ecNumber>
    </recommendedName>
    <alternativeName>
        <fullName evidence="9">Queuosine biosynthesis protein QueG</fullName>
    </alternativeName>
</protein>
<feature type="binding site" evidence="9">
    <location>
        <position position="211"/>
    </location>
    <ligand>
        <name>[4Fe-4S] cluster</name>
        <dbReference type="ChEBI" id="CHEBI:49883"/>
        <label>2</label>
    </ligand>
</feature>
<dbReference type="SUPFAM" id="SSF54862">
    <property type="entry name" value="4Fe-4S ferredoxins"/>
    <property type="match status" value="1"/>
</dbReference>
<dbReference type="EC" id="1.17.99.6" evidence="9"/>
<accession>A0A1D9GHQ7</accession>
<comment type="catalytic activity">
    <reaction evidence="9">
        <text>epoxyqueuosine(34) in tRNA + AH2 = queuosine(34) in tRNA + A + H2O</text>
        <dbReference type="Rhea" id="RHEA:32159"/>
        <dbReference type="Rhea" id="RHEA-COMP:18571"/>
        <dbReference type="Rhea" id="RHEA-COMP:18582"/>
        <dbReference type="ChEBI" id="CHEBI:13193"/>
        <dbReference type="ChEBI" id="CHEBI:15377"/>
        <dbReference type="ChEBI" id="CHEBI:17499"/>
        <dbReference type="ChEBI" id="CHEBI:194431"/>
        <dbReference type="ChEBI" id="CHEBI:194443"/>
        <dbReference type="EC" id="1.17.99.6"/>
    </reaction>
</comment>
<dbReference type="PANTHER" id="PTHR30002:SF4">
    <property type="entry name" value="EPOXYQUEUOSINE REDUCTASE"/>
    <property type="match status" value="1"/>
</dbReference>
<keyword evidence="9" id="KW-0170">Cobalt</keyword>
<feature type="binding site" evidence="9">
    <location>
        <position position="227"/>
    </location>
    <ligand>
        <name>[4Fe-4S] cluster</name>
        <dbReference type="ChEBI" id="CHEBI:49883"/>
        <label>2</label>
    </ligand>
</feature>
<dbReference type="AlphaFoldDB" id="A0A1D9GHQ7"/>
<dbReference type="Proteomes" id="UP000177445">
    <property type="component" value="Chromosome"/>
</dbReference>
<organism evidence="11 12">
    <name type="scientific">Marinobacter salinus</name>
    <dbReference type="NCBI Taxonomy" id="1874317"/>
    <lineage>
        <taxon>Bacteria</taxon>
        <taxon>Pseudomonadati</taxon>
        <taxon>Pseudomonadota</taxon>
        <taxon>Gammaproteobacteria</taxon>
        <taxon>Pseudomonadales</taxon>
        <taxon>Marinobacteraceae</taxon>
        <taxon>Marinobacter</taxon>
    </lineage>
</organism>
<dbReference type="PANTHER" id="PTHR30002">
    <property type="entry name" value="EPOXYQUEUOSINE REDUCTASE"/>
    <property type="match status" value="1"/>
</dbReference>
<evidence type="ECO:0000313" key="12">
    <source>
        <dbReference type="Proteomes" id="UP000177445"/>
    </source>
</evidence>
<feature type="domain" description="4Fe-4S ferredoxin-type" evidence="10">
    <location>
        <begin position="192"/>
        <end position="221"/>
    </location>
</feature>
<keyword evidence="8 9" id="KW-0411">Iron-sulfur</keyword>
<comment type="subcellular location">
    <subcellularLocation>
        <location evidence="9">Cytoplasm</location>
    </subcellularLocation>
</comment>
<keyword evidence="3 9" id="KW-0819">tRNA processing</keyword>
<dbReference type="UniPathway" id="UPA00392"/>
<feature type="active site" description="Proton donor" evidence="9">
    <location>
        <position position="146"/>
    </location>
</feature>
<keyword evidence="6 9" id="KW-0560">Oxidoreductase</keyword>
<dbReference type="Pfam" id="PF13484">
    <property type="entry name" value="Fer4_16"/>
    <property type="match status" value="1"/>
</dbReference>
<dbReference type="HAMAP" id="MF_00916">
    <property type="entry name" value="QueG"/>
    <property type="match status" value="1"/>
</dbReference>
<dbReference type="NCBIfam" id="TIGR00276">
    <property type="entry name" value="tRNA epoxyqueuosine(34) reductase QueG"/>
    <property type="match status" value="1"/>
</dbReference>
<evidence type="ECO:0000256" key="6">
    <source>
        <dbReference type="ARBA" id="ARBA00023002"/>
    </source>
</evidence>
<dbReference type="GO" id="GO:0052693">
    <property type="term" value="F:epoxyqueuosine reductase activity"/>
    <property type="evidence" value="ECO:0007669"/>
    <property type="project" value="UniProtKB-UniRule"/>
</dbReference>
<evidence type="ECO:0000256" key="5">
    <source>
        <dbReference type="ARBA" id="ARBA00022785"/>
    </source>
</evidence>
<dbReference type="PROSITE" id="PS00198">
    <property type="entry name" value="4FE4S_FER_1"/>
    <property type="match status" value="1"/>
</dbReference>
<dbReference type="STRING" id="1874317.BKP64_01915"/>
<dbReference type="InterPro" id="IPR017896">
    <property type="entry name" value="4Fe4S_Fe-S-bd"/>
</dbReference>
<dbReference type="GO" id="GO:0051539">
    <property type="term" value="F:4 iron, 4 sulfur cluster binding"/>
    <property type="evidence" value="ECO:0007669"/>
    <property type="project" value="UniProtKB-KW"/>
</dbReference>
<evidence type="ECO:0000256" key="3">
    <source>
        <dbReference type="ARBA" id="ARBA00022694"/>
    </source>
</evidence>
<evidence type="ECO:0000313" key="11">
    <source>
        <dbReference type="EMBL" id="AOY87035.1"/>
    </source>
</evidence>
<feature type="binding site" evidence="9">
    <location>
        <position position="207"/>
    </location>
    <ligand>
        <name>[4Fe-4S] cluster</name>
        <dbReference type="ChEBI" id="CHEBI:49883"/>
        <label>1</label>
    </ligand>
</feature>
<dbReference type="Gene3D" id="3.30.70.20">
    <property type="match status" value="1"/>
</dbReference>
<feature type="binding site" evidence="9">
    <location>
        <position position="167"/>
    </location>
    <ligand>
        <name>cob(II)alamin</name>
        <dbReference type="ChEBI" id="CHEBI:16304"/>
    </ligand>
</feature>
<keyword evidence="4 9" id="KW-0479">Metal-binding</keyword>
<feature type="binding site" evidence="9">
    <location>
        <position position="229"/>
    </location>
    <ligand>
        <name>cob(II)alamin</name>
        <dbReference type="ChEBI" id="CHEBI:16304"/>
    </ligand>
</feature>
<comment type="cofactor">
    <cofactor evidence="9">
        <name>[4Fe-4S] cluster</name>
        <dbReference type="ChEBI" id="CHEBI:49883"/>
    </cofactor>
    <text evidence="9">Binds 2 [4Fe-4S] clusters per monomer.</text>
</comment>
<name>A0A1D9GHQ7_9GAMM</name>
<gene>
    <name evidence="9" type="primary">queG</name>
    <name evidence="11" type="ORF">BKP64_01915</name>
</gene>
<comment type="similarity">
    <text evidence="9">Belongs to the QueG family.</text>
</comment>
<dbReference type="EMBL" id="CP017715">
    <property type="protein sequence ID" value="AOY87035.1"/>
    <property type="molecule type" value="Genomic_DNA"/>
</dbReference>
<comment type="caution">
    <text evidence="9">Lacks conserved residue(s) required for the propagation of feature annotation.</text>
</comment>
<comment type="function">
    <text evidence="9">Catalyzes the conversion of epoxyqueuosine (oQ) to queuosine (Q), which is a hypermodified base found in the wobble positions of tRNA(Asp), tRNA(Asn), tRNA(His) and tRNA(Tyr).</text>
</comment>
<evidence type="ECO:0000259" key="10">
    <source>
        <dbReference type="PROSITE" id="PS51379"/>
    </source>
</evidence>
<feature type="binding site" evidence="9">
    <location>
        <position position="204"/>
    </location>
    <ligand>
        <name>[4Fe-4S] cluster</name>
        <dbReference type="ChEBI" id="CHEBI:49883"/>
        <label>1</label>
    </ligand>
</feature>
<dbReference type="InterPro" id="IPR013542">
    <property type="entry name" value="QueG_DUF1730"/>
</dbReference>
<dbReference type="InterPro" id="IPR017900">
    <property type="entry name" value="4Fe4S_Fe_S_CS"/>
</dbReference>
<feature type="binding site" evidence="9">
    <location>
        <position position="170"/>
    </location>
    <ligand>
        <name>cob(II)alamin</name>
        <dbReference type="ChEBI" id="CHEBI:16304"/>
    </ligand>
</feature>
<keyword evidence="7 9" id="KW-0408">Iron</keyword>
<keyword evidence="1 9" id="KW-0004">4Fe-4S</keyword>
<feature type="binding site" evidence="9">
    <location>
        <position position="146"/>
    </location>
    <ligand>
        <name>cob(II)alamin</name>
        <dbReference type="ChEBI" id="CHEBI:16304"/>
    </ligand>
</feature>
<keyword evidence="5 9" id="KW-0671">Queuosine biosynthesis</keyword>
<feature type="binding site" evidence="9">
    <location>
        <position position="201"/>
    </location>
    <ligand>
        <name>[4Fe-4S] cluster</name>
        <dbReference type="ChEBI" id="CHEBI:49883"/>
        <label>1</label>
    </ligand>
</feature>
<feature type="binding site" evidence="9">
    <location>
        <position position="181"/>
    </location>
    <ligand>
        <name>cob(II)alamin</name>
        <dbReference type="ChEBI" id="CHEBI:16304"/>
    </ligand>
</feature>
<dbReference type="FunFam" id="3.30.70.20:FF:000017">
    <property type="entry name" value="Epoxyqueuosine reductase"/>
    <property type="match status" value="1"/>
</dbReference>
<comment type="cofactor">
    <cofactor evidence="9">
        <name>cob(II)alamin</name>
        <dbReference type="ChEBI" id="CHEBI:16304"/>
    </cofactor>
</comment>
<feature type="binding site" evidence="9">
    <location>
        <position position="254"/>
    </location>
    <ligand>
        <name>[4Fe-4S] cluster</name>
        <dbReference type="ChEBI" id="CHEBI:49883"/>
        <label>2</label>
    </ligand>
</feature>
<evidence type="ECO:0000256" key="7">
    <source>
        <dbReference type="ARBA" id="ARBA00023004"/>
    </source>
</evidence>
<dbReference type="GO" id="GO:0031419">
    <property type="term" value="F:cobalamin binding"/>
    <property type="evidence" value="ECO:0007669"/>
    <property type="project" value="UniProtKB-KW"/>
</dbReference>
<dbReference type="OrthoDB" id="9784571at2"/>
<feature type="binding site" evidence="9">
    <location>
        <position position="69"/>
    </location>
    <ligand>
        <name>cob(II)alamin</name>
        <dbReference type="ChEBI" id="CHEBI:16304"/>
    </ligand>
</feature>
<feature type="binding site" evidence="9">
    <location>
        <begin position="254"/>
        <end position="255"/>
    </location>
    <ligand>
        <name>cob(II)alamin</name>
        <dbReference type="ChEBI" id="CHEBI:16304"/>
    </ligand>
</feature>
<evidence type="ECO:0000256" key="8">
    <source>
        <dbReference type="ARBA" id="ARBA00023014"/>
    </source>
</evidence>